<gene>
    <name evidence="2" type="ORF">E2562_000319</name>
</gene>
<dbReference type="AlphaFoldDB" id="A0A6G1CLW2"/>
<protein>
    <recommendedName>
        <fullName evidence="1">Reverse transcriptase Ty1/copia-type domain-containing protein</fullName>
    </recommendedName>
</protein>
<comment type="caution">
    <text evidence="2">The sequence shown here is derived from an EMBL/GenBank/DDBJ whole genome shotgun (WGS) entry which is preliminary data.</text>
</comment>
<dbReference type="Proteomes" id="UP000479710">
    <property type="component" value="Unassembled WGS sequence"/>
</dbReference>
<sequence>MGDDIDFTVEYTSVYHPDRASSAPSLGLATRELELATRGLATREPWPTTPPGLATRGLGRPIGLKWVFKTKKDASGNITKYKAHLIAKGYVQRQGIDFDEVFAPVARLESVRLLLAHAACEGWAVHHMEVKSAFLNGELKEEVYVVQPPGFIVDGQEHKRL</sequence>
<keyword evidence="3" id="KW-1185">Reference proteome</keyword>
<dbReference type="EMBL" id="SPHZ02000008">
    <property type="protein sequence ID" value="KAF0901438.1"/>
    <property type="molecule type" value="Genomic_DNA"/>
</dbReference>
<name>A0A6G1CLW2_9ORYZ</name>
<evidence type="ECO:0000259" key="1">
    <source>
        <dbReference type="Pfam" id="PF07727"/>
    </source>
</evidence>
<evidence type="ECO:0000313" key="2">
    <source>
        <dbReference type="EMBL" id="KAF0901438.1"/>
    </source>
</evidence>
<dbReference type="OrthoDB" id="411615at2759"/>
<dbReference type="InterPro" id="IPR013103">
    <property type="entry name" value="RVT_2"/>
</dbReference>
<proteinExistence type="predicted"/>
<dbReference type="Pfam" id="PF07727">
    <property type="entry name" value="RVT_2"/>
    <property type="match status" value="1"/>
</dbReference>
<accession>A0A6G1CLW2</accession>
<evidence type="ECO:0000313" key="3">
    <source>
        <dbReference type="Proteomes" id="UP000479710"/>
    </source>
</evidence>
<organism evidence="2 3">
    <name type="scientific">Oryza meyeriana var. granulata</name>
    <dbReference type="NCBI Taxonomy" id="110450"/>
    <lineage>
        <taxon>Eukaryota</taxon>
        <taxon>Viridiplantae</taxon>
        <taxon>Streptophyta</taxon>
        <taxon>Embryophyta</taxon>
        <taxon>Tracheophyta</taxon>
        <taxon>Spermatophyta</taxon>
        <taxon>Magnoliopsida</taxon>
        <taxon>Liliopsida</taxon>
        <taxon>Poales</taxon>
        <taxon>Poaceae</taxon>
        <taxon>BOP clade</taxon>
        <taxon>Oryzoideae</taxon>
        <taxon>Oryzeae</taxon>
        <taxon>Oryzinae</taxon>
        <taxon>Oryza</taxon>
        <taxon>Oryza meyeriana</taxon>
    </lineage>
</organism>
<feature type="domain" description="Reverse transcriptase Ty1/copia-type" evidence="1">
    <location>
        <begin position="60"/>
        <end position="159"/>
    </location>
</feature>
<reference evidence="2 3" key="1">
    <citation type="submission" date="2019-11" db="EMBL/GenBank/DDBJ databases">
        <title>Whole genome sequence of Oryza granulata.</title>
        <authorList>
            <person name="Li W."/>
        </authorList>
    </citation>
    <scope>NUCLEOTIDE SEQUENCE [LARGE SCALE GENOMIC DNA]</scope>
    <source>
        <strain evidence="3">cv. Menghai</strain>
        <tissue evidence="2">Leaf</tissue>
    </source>
</reference>